<organism evidence="5 6">
    <name type="scientific">Eimeria tenella</name>
    <name type="common">Coccidian parasite</name>
    <dbReference type="NCBI Taxonomy" id="5802"/>
    <lineage>
        <taxon>Eukaryota</taxon>
        <taxon>Sar</taxon>
        <taxon>Alveolata</taxon>
        <taxon>Apicomplexa</taxon>
        <taxon>Conoidasida</taxon>
        <taxon>Coccidia</taxon>
        <taxon>Eucoccidiorida</taxon>
        <taxon>Eimeriorina</taxon>
        <taxon>Eimeriidae</taxon>
        <taxon>Eimeria</taxon>
    </lineage>
</organism>
<feature type="coiled-coil region" evidence="1">
    <location>
        <begin position="205"/>
        <end position="232"/>
    </location>
</feature>
<reference evidence="5" key="1">
    <citation type="submission" date="2013-10" db="EMBL/GenBank/DDBJ databases">
        <title>Genomic analysis of the causative agents of coccidiosis in chickens.</title>
        <authorList>
            <person name="Reid A.J."/>
            <person name="Blake D."/>
            <person name="Billington K."/>
            <person name="Browne H."/>
            <person name="Dunn M."/>
            <person name="Hung S."/>
            <person name="Kawahara F."/>
            <person name="Miranda-Saavedra D."/>
            <person name="Mourier T."/>
            <person name="Nagra H."/>
            <person name="Otto T.D."/>
            <person name="Rawlings N."/>
            <person name="Sanchez A."/>
            <person name="Sanders M."/>
            <person name="Subramaniam C."/>
            <person name="Tay Y."/>
            <person name="Dear P."/>
            <person name="Doerig C."/>
            <person name="Gruber A."/>
            <person name="Parkinson J."/>
            <person name="Shirley M."/>
            <person name="Wan K.L."/>
            <person name="Berriman M."/>
            <person name="Tomley F."/>
            <person name="Pain A."/>
        </authorList>
    </citation>
    <scope>NUCLEOTIDE SEQUENCE [LARGE SCALE GENOMIC DNA]</scope>
    <source>
        <strain evidence="5">Houghton</strain>
    </source>
</reference>
<feature type="compositionally biased region" description="Basic and acidic residues" evidence="2">
    <location>
        <begin position="55"/>
        <end position="66"/>
    </location>
</feature>
<keyword evidence="1" id="KW-0175">Coiled coil</keyword>
<protein>
    <submittedName>
        <fullName evidence="5">Uncharacterized protein</fullName>
    </submittedName>
</protein>
<feature type="transmembrane region" description="Helical" evidence="3">
    <location>
        <begin position="151"/>
        <end position="170"/>
    </location>
</feature>
<feature type="compositionally biased region" description="Low complexity" evidence="2">
    <location>
        <begin position="89"/>
        <end position="118"/>
    </location>
</feature>
<feature type="chain" id="PRO_5004672945" evidence="4">
    <location>
        <begin position="27"/>
        <end position="509"/>
    </location>
</feature>
<feature type="signal peptide" evidence="4">
    <location>
        <begin position="1"/>
        <end position="26"/>
    </location>
</feature>
<keyword evidence="6" id="KW-1185">Reference proteome</keyword>
<dbReference type="Proteomes" id="UP000030747">
    <property type="component" value="Unassembled WGS sequence"/>
</dbReference>
<evidence type="ECO:0000256" key="3">
    <source>
        <dbReference type="SAM" id="Phobius"/>
    </source>
</evidence>
<keyword evidence="3" id="KW-0812">Transmembrane</keyword>
<accession>U6KQ73</accession>
<dbReference type="RefSeq" id="XP_013228431.1">
    <property type="nucleotide sequence ID" value="XM_013372977.1"/>
</dbReference>
<sequence>MRFLPLPTCSVAWLAAVALAAVPAAANSPAASLWEAVETESEAGSPTSVDQWTSEEPRDPEPESQRAYDSAALPIPRTTGPIRGLYLTPGAPRAPAARGAPGAPGAPGAAGAAGAPGALSPSIPTEALQQKGPSRGLRASPGAPRPRGGPLGAPGVLALFLFAVLGLVAARSVRLPGRMRPALELLPAAAAARDEAEMKEVARRLAKGELLLREYREAIDQLQHEGDILAAAAEGQRVGGVGRELQQQLAAAAASLNGLLNKDLSEKMTQNEQVRQTIVTIATRAGQEASAISKRVSDILNELQLGGPLRGAPQGPGGAPRSIVNPSVLLRLTDSLQQVGDNAKTRARHAVNAAAEALRSRAAAAENLMNAARRAAAETEAFNGEAEILWLHAQLLESLELDMRRSLRLAQDAAAAAGLLQQEPAAAAAAGEAPAELQQQLEAPELPPESAAAARELLQAVRSSRAAAWSQWASRDLVETAANMKSSVLQLLAIVHAHAPPTPQSPDAN</sequence>
<evidence type="ECO:0000256" key="2">
    <source>
        <dbReference type="SAM" id="MobiDB-lite"/>
    </source>
</evidence>
<feature type="region of interest" description="Disordered" evidence="2">
    <location>
        <begin position="38"/>
        <end position="149"/>
    </location>
</feature>
<keyword evidence="4" id="KW-0732">Signal</keyword>
<feature type="compositionally biased region" description="Polar residues" evidence="2">
    <location>
        <begin position="42"/>
        <end position="54"/>
    </location>
</feature>
<dbReference type="OrthoDB" id="347769at2759"/>
<evidence type="ECO:0000256" key="4">
    <source>
        <dbReference type="SAM" id="SignalP"/>
    </source>
</evidence>
<proteinExistence type="predicted"/>
<dbReference type="EMBL" id="HG673768">
    <property type="protein sequence ID" value="CDJ37593.1"/>
    <property type="molecule type" value="Genomic_DNA"/>
</dbReference>
<evidence type="ECO:0000256" key="1">
    <source>
        <dbReference type="SAM" id="Coils"/>
    </source>
</evidence>
<name>U6KQ73_EIMTE</name>
<reference evidence="5" key="2">
    <citation type="submission" date="2013-10" db="EMBL/GenBank/DDBJ databases">
        <authorList>
            <person name="Aslett M."/>
        </authorList>
    </citation>
    <scope>NUCLEOTIDE SEQUENCE [LARGE SCALE GENOMIC DNA]</scope>
    <source>
        <strain evidence="5">Houghton</strain>
    </source>
</reference>
<gene>
    <name evidence="5" type="ORF">ETH_00002135</name>
</gene>
<evidence type="ECO:0000313" key="5">
    <source>
        <dbReference type="EMBL" id="CDJ37593.1"/>
    </source>
</evidence>
<evidence type="ECO:0000313" key="6">
    <source>
        <dbReference type="Proteomes" id="UP000030747"/>
    </source>
</evidence>
<dbReference type="VEuPathDB" id="ToxoDB:ETH_00002135"/>
<dbReference type="VEuPathDB" id="ToxoDB:ETH2_0919600"/>
<keyword evidence="3" id="KW-1133">Transmembrane helix</keyword>
<dbReference type="GeneID" id="25249642"/>
<dbReference type="AlphaFoldDB" id="U6KQ73"/>
<dbReference type="VEuPathDB" id="ToxoDB:ETH2_0919700"/>
<keyword evidence="3" id="KW-0472">Membrane</keyword>
<feature type="compositionally biased region" description="Low complexity" evidence="2">
    <location>
        <begin position="135"/>
        <end position="149"/>
    </location>
</feature>